<evidence type="ECO:0000256" key="1">
    <source>
        <dbReference type="SAM" id="Coils"/>
    </source>
</evidence>
<gene>
    <name evidence="2" type="ORF">U27_06310</name>
</gene>
<dbReference type="STRING" id="1499967.U27_06310"/>
<proteinExistence type="predicted"/>
<dbReference type="InterPro" id="IPR007420">
    <property type="entry name" value="DUF465"/>
</dbReference>
<dbReference type="Gene3D" id="6.10.280.50">
    <property type="match status" value="1"/>
</dbReference>
<dbReference type="HOGENOM" id="CLU_165482_1_2_0"/>
<organism evidence="2">
    <name type="scientific">Vecturithrix granuli</name>
    <dbReference type="NCBI Taxonomy" id="1499967"/>
    <lineage>
        <taxon>Bacteria</taxon>
        <taxon>Candidatus Moduliflexota</taxon>
        <taxon>Candidatus Vecturitrichia</taxon>
        <taxon>Candidatus Vecturitrichales</taxon>
        <taxon>Candidatus Vecturitrichaceae</taxon>
        <taxon>Candidatus Vecturithrix</taxon>
    </lineage>
</organism>
<keyword evidence="1" id="KW-0175">Coiled coil</keyword>
<evidence type="ECO:0008006" key="4">
    <source>
        <dbReference type="Google" id="ProtNLM"/>
    </source>
</evidence>
<accession>A0A081C421</accession>
<reference evidence="2" key="1">
    <citation type="journal article" date="2015" name="PeerJ">
        <title>First genomic representation of candidate bacterial phylum KSB3 points to enhanced environmental sensing as a trigger of wastewater bulking.</title>
        <authorList>
            <person name="Sekiguchi Y."/>
            <person name="Ohashi A."/>
            <person name="Parks D.H."/>
            <person name="Yamauchi T."/>
            <person name="Tyson G.W."/>
            <person name="Hugenholtz P."/>
        </authorList>
    </citation>
    <scope>NUCLEOTIDE SEQUENCE [LARGE SCALE GENOMIC DNA]</scope>
</reference>
<sequence length="79" mass="9680">MPSLTFEEAKEILKNENEEFARIYRKHRELDEQVVELEERRFLTPEEEVLEKKIKKDKLRLKDKMAEMVRDYQSTHKEG</sequence>
<dbReference type="AlphaFoldDB" id="A0A081C421"/>
<feature type="coiled-coil region" evidence="1">
    <location>
        <begin position="6"/>
        <end position="40"/>
    </location>
</feature>
<dbReference type="EMBL" id="DF820470">
    <property type="protein sequence ID" value="GAK59326.1"/>
    <property type="molecule type" value="Genomic_DNA"/>
</dbReference>
<dbReference type="eggNOG" id="ENOG5033CFM">
    <property type="taxonomic scope" value="Bacteria"/>
</dbReference>
<keyword evidence="3" id="KW-1185">Reference proteome</keyword>
<protein>
    <recommendedName>
        <fullName evidence="4">DUF465 domain-containing protein</fullName>
    </recommendedName>
</protein>
<dbReference type="InterPro" id="IPR038444">
    <property type="entry name" value="DUF465_sf"/>
</dbReference>
<dbReference type="Proteomes" id="UP000030661">
    <property type="component" value="Unassembled WGS sequence"/>
</dbReference>
<name>A0A081C421_VECG1</name>
<evidence type="ECO:0000313" key="2">
    <source>
        <dbReference type="EMBL" id="GAK59326.1"/>
    </source>
</evidence>
<dbReference type="Pfam" id="PF04325">
    <property type="entry name" value="DUF465"/>
    <property type="match status" value="1"/>
</dbReference>
<evidence type="ECO:0000313" key="3">
    <source>
        <dbReference type="Proteomes" id="UP000030661"/>
    </source>
</evidence>